<feature type="transmembrane region" description="Helical" evidence="10">
    <location>
        <begin position="331"/>
        <end position="347"/>
    </location>
</feature>
<keyword evidence="9 10" id="KW-0472">Membrane</keyword>
<evidence type="ECO:0000256" key="2">
    <source>
        <dbReference type="ARBA" id="ARBA00004687"/>
    </source>
</evidence>
<evidence type="ECO:0000313" key="11">
    <source>
        <dbReference type="EMBL" id="KKU06081.1"/>
    </source>
</evidence>
<dbReference type="AlphaFoldDB" id="A0A0G1MCR8"/>
<dbReference type="Proteomes" id="UP000033999">
    <property type="component" value="Unassembled WGS sequence"/>
</dbReference>
<evidence type="ECO:0000256" key="1">
    <source>
        <dbReference type="ARBA" id="ARBA00004477"/>
    </source>
</evidence>
<keyword evidence="5" id="KW-0808">Transferase</keyword>
<feature type="transmembrane region" description="Helical" evidence="10">
    <location>
        <begin position="152"/>
        <end position="178"/>
    </location>
</feature>
<evidence type="ECO:0000256" key="7">
    <source>
        <dbReference type="ARBA" id="ARBA00022824"/>
    </source>
</evidence>
<dbReference type="EMBL" id="LCKX01000040">
    <property type="protein sequence ID" value="KKU06081.1"/>
    <property type="molecule type" value="Genomic_DNA"/>
</dbReference>
<keyword evidence="3" id="KW-0337">GPI-anchor biosynthesis</keyword>
<evidence type="ECO:0000256" key="10">
    <source>
        <dbReference type="SAM" id="Phobius"/>
    </source>
</evidence>
<evidence type="ECO:0000256" key="8">
    <source>
        <dbReference type="ARBA" id="ARBA00022989"/>
    </source>
</evidence>
<evidence type="ECO:0000256" key="4">
    <source>
        <dbReference type="ARBA" id="ARBA00022676"/>
    </source>
</evidence>
<feature type="transmembrane region" description="Helical" evidence="10">
    <location>
        <begin position="114"/>
        <end position="146"/>
    </location>
</feature>
<feature type="transmembrane region" description="Helical" evidence="10">
    <location>
        <begin position="279"/>
        <end position="299"/>
    </location>
</feature>
<name>A0A0G1MCR8_9BACT</name>
<protein>
    <recommendedName>
        <fullName evidence="13">Glycosyltransferase RgtA/B/C/D-like domain-containing protein</fullName>
    </recommendedName>
</protein>
<dbReference type="PANTHER" id="PTHR12468:SF2">
    <property type="entry name" value="GPI MANNOSYLTRANSFERASE 2"/>
    <property type="match status" value="1"/>
</dbReference>
<dbReference type="GO" id="GO:0004376">
    <property type="term" value="F:GPI mannosyltransferase activity"/>
    <property type="evidence" value="ECO:0007669"/>
    <property type="project" value="InterPro"/>
</dbReference>
<feature type="transmembrane region" description="Helical" evidence="10">
    <location>
        <begin position="306"/>
        <end position="325"/>
    </location>
</feature>
<feature type="transmembrane region" description="Helical" evidence="10">
    <location>
        <begin position="354"/>
        <end position="377"/>
    </location>
</feature>
<dbReference type="Pfam" id="PF04188">
    <property type="entry name" value="Mannosyl_trans2"/>
    <property type="match status" value="1"/>
</dbReference>
<evidence type="ECO:0000256" key="3">
    <source>
        <dbReference type="ARBA" id="ARBA00022502"/>
    </source>
</evidence>
<feature type="transmembrane region" description="Helical" evidence="10">
    <location>
        <begin position="211"/>
        <end position="230"/>
    </location>
</feature>
<proteinExistence type="predicted"/>
<comment type="subcellular location">
    <subcellularLocation>
        <location evidence="1">Endoplasmic reticulum membrane</location>
        <topology evidence="1">Multi-pass membrane protein</topology>
    </subcellularLocation>
</comment>
<organism evidence="11 12">
    <name type="scientific">Candidatus Magasanikbacteria bacterium GW2011_GWA2_45_39</name>
    <dbReference type="NCBI Taxonomy" id="1619041"/>
    <lineage>
        <taxon>Bacteria</taxon>
        <taxon>Candidatus Magasanikiibacteriota</taxon>
    </lineage>
</organism>
<dbReference type="UniPathway" id="UPA00196"/>
<dbReference type="InterPro" id="IPR007315">
    <property type="entry name" value="PIG-V/Gpi18"/>
</dbReference>
<evidence type="ECO:0000256" key="9">
    <source>
        <dbReference type="ARBA" id="ARBA00023136"/>
    </source>
</evidence>
<feature type="transmembrane region" description="Helical" evidence="10">
    <location>
        <begin position="83"/>
        <end position="102"/>
    </location>
</feature>
<keyword evidence="8 10" id="KW-1133">Transmembrane helix</keyword>
<dbReference type="GO" id="GO:0006506">
    <property type="term" value="P:GPI anchor biosynthetic process"/>
    <property type="evidence" value="ECO:0007669"/>
    <property type="project" value="UniProtKB-UniPathway"/>
</dbReference>
<comment type="pathway">
    <text evidence="2">Glycolipid biosynthesis; glycosylphosphatidylinositol-anchor biosynthesis.</text>
</comment>
<dbReference type="GO" id="GO:0016020">
    <property type="term" value="C:membrane"/>
    <property type="evidence" value="ECO:0007669"/>
    <property type="project" value="GOC"/>
</dbReference>
<keyword evidence="4" id="KW-0328">Glycosyltransferase</keyword>
<dbReference type="PANTHER" id="PTHR12468">
    <property type="entry name" value="GPI MANNOSYLTRANSFERASE 2"/>
    <property type="match status" value="1"/>
</dbReference>
<evidence type="ECO:0000313" key="12">
    <source>
        <dbReference type="Proteomes" id="UP000033999"/>
    </source>
</evidence>
<keyword evidence="7" id="KW-0256">Endoplasmic reticulum</keyword>
<comment type="caution">
    <text evidence="11">The sequence shown here is derived from an EMBL/GenBank/DDBJ whole genome shotgun (WGS) entry which is preliminary data.</text>
</comment>
<evidence type="ECO:0000256" key="5">
    <source>
        <dbReference type="ARBA" id="ARBA00022679"/>
    </source>
</evidence>
<evidence type="ECO:0000256" key="6">
    <source>
        <dbReference type="ARBA" id="ARBA00022692"/>
    </source>
</evidence>
<dbReference type="GO" id="GO:0031501">
    <property type="term" value="C:mannosyltransferase complex"/>
    <property type="evidence" value="ECO:0007669"/>
    <property type="project" value="TreeGrafter"/>
</dbReference>
<gene>
    <name evidence="11" type="ORF">UX10_C0040G0005</name>
</gene>
<keyword evidence="6 10" id="KW-0812">Transmembrane</keyword>
<reference evidence="11 12" key="1">
    <citation type="journal article" date="2015" name="Nature">
        <title>rRNA introns, odd ribosomes, and small enigmatic genomes across a large radiation of phyla.</title>
        <authorList>
            <person name="Brown C.T."/>
            <person name="Hug L.A."/>
            <person name="Thomas B.C."/>
            <person name="Sharon I."/>
            <person name="Castelle C.J."/>
            <person name="Singh A."/>
            <person name="Wilkins M.J."/>
            <person name="Williams K.H."/>
            <person name="Banfield J.F."/>
        </authorList>
    </citation>
    <scope>NUCLEOTIDE SEQUENCE [LARGE SCALE GENOMIC DNA]</scope>
</reference>
<evidence type="ECO:0008006" key="13">
    <source>
        <dbReference type="Google" id="ProtNLM"/>
    </source>
</evidence>
<sequence>MIVALAATGFIGFFFPYPNFEWLIELGRKIPLVWTWGGFDGIHYLTIAENGYIAQYTQAFFPVFPQLIRLAKGFLGVNILESGLIVANLASLTAVLVFWRLLRLDYSEALSRRMLWLFLLFPTSFYLVSVYSEGIFLALVFLSFLAARKGNWLAAGLIGAVAGATRPVGVFLLPALLVEYWQQRVQSSKFPVLAEVKPRAGKVQSLDANDWINLFLIFLVPLGLGAYMIYLQQHFGDALMFLHSQPAFGADRSDKIVLLYQVLWRYIKMLMTVQVWSLLYFRVLQELVSSLVFLILGIVSFKKVRLSYAVFAILSFITPTLTGTFSSMPRYVLVMFPAFIVLGQWFQKHRRLRWAWWGSSVILLVVDLSLFLTGRWVA</sequence>
<accession>A0A0G1MCR8</accession>
<dbReference type="GO" id="GO:0000009">
    <property type="term" value="F:alpha-1,6-mannosyltransferase activity"/>
    <property type="evidence" value="ECO:0007669"/>
    <property type="project" value="InterPro"/>
</dbReference>